<accession>A0A402DUV6</accession>
<dbReference type="InterPro" id="IPR046281">
    <property type="entry name" value="DUF6318"/>
</dbReference>
<dbReference type="RefSeq" id="WP_130782566.1">
    <property type="nucleotide sequence ID" value="NZ_BIMR01000278.1"/>
</dbReference>
<comment type="caution">
    <text evidence="2">The sequence shown here is derived from an EMBL/GenBank/DDBJ whole genome shotgun (WGS) entry which is preliminary data.</text>
</comment>
<dbReference type="EMBL" id="BIMR01000278">
    <property type="protein sequence ID" value="GCE77939.1"/>
    <property type="molecule type" value="Genomic_DNA"/>
</dbReference>
<keyword evidence="3" id="KW-1185">Reference proteome</keyword>
<evidence type="ECO:0000313" key="3">
    <source>
        <dbReference type="Proteomes" id="UP000289954"/>
    </source>
</evidence>
<evidence type="ECO:0000259" key="1">
    <source>
        <dbReference type="Pfam" id="PF19843"/>
    </source>
</evidence>
<dbReference type="Proteomes" id="UP000289954">
    <property type="component" value="Unassembled WGS sequence"/>
</dbReference>
<name>A0A402DUV6_9CELL</name>
<proteinExistence type="predicted"/>
<evidence type="ECO:0000313" key="2">
    <source>
        <dbReference type="EMBL" id="GCE77939.1"/>
    </source>
</evidence>
<gene>
    <name evidence="2" type="ORF">CBZ_29950</name>
</gene>
<dbReference type="OrthoDB" id="5148029at2"/>
<dbReference type="Pfam" id="PF19843">
    <property type="entry name" value="DUF6318"/>
    <property type="match status" value="1"/>
</dbReference>
<reference evidence="2 3" key="1">
    <citation type="submission" date="2019-01" db="EMBL/GenBank/DDBJ databases">
        <title>Draft genome sequence of Cellulomonas takizawaensis strain TKZ-21.</title>
        <authorList>
            <person name="Yamamura H."/>
            <person name="Hayashi T."/>
            <person name="Hamada M."/>
            <person name="Serisawa Y."/>
            <person name="Matsuyama K."/>
            <person name="Nakagawa Y."/>
            <person name="Otoguro M."/>
            <person name="Yanagida F."/>
            <person name="Hayakawa M."/>
        </authorList>
    </citation>
    <scope>NUCLEOTIDE SEQUENCE [LARGE SCALE GENOMIC DNA]</scope>
    <source>
        <strain evidence="2 3">NBRC12680</strain>
    </source>
</reference>
<protein>
    <recommendedName>
        <fullName evidence="1">DUF6318 domain-containing protein</fullName>
    </recommendedName>
</protein>
<organism evidence="2 3">
    <name type="scientific">Cellulomonas biazotea</name>
    <dbReference type="NCBI Taxonomy" id="1709"/>
    <lineage>
        <taxon>Bacteria</taxon>
        <taxon>Bacillati</taxon>
        <taxon>Actinomycetota</taxon>
        <taxon>Actinomycetes</taxon>
        <taxon>Micrococcales</taxon>
        <taxon>Cellulomonadaceae</taxon>
        <taxon>Cellulomonas</taxon>
    </lineage>
</organism>
<sequence>MTRPERPAAMETPSAEGAAAAAAYFVELYGYTWATGDTSLWSAMSAETCEFCSAVLDRIAEMKAANYHSTGARTVVTSATGTEIRADEWYSASLVASQDSSSTLDSDGEVVATSDPGTYDLFVAIGWSQGWKVSAIDWTERPS</sequence>
<dbReference type="AlphaFoldDB" id="A0A402DUV6"/>
<feature type="domain" description="DUF6318" evidence="1">
    <location>
        <begin position="3"/>
        <end position="116"/>
    </location>
</feature>